<evidence type="ECO:0000313" key="3">
    <source>
        <dbReference type="WormBase" id="C50E10.2b"/>
    </source>
</evidence>
<dbReference type="Proteomes" id="UP000001940">
    <property type="component" value="Chromosome II"/>
</dbReference>
<dbReference type="CTD" id="183664"/>
<dbReference type="InParanoid" id="G2TRV3"/>
<dbReference type="RefSeq" id="NP_001254337.1">
    <property type="nucleotide sequence ID" value="NM_001267408.3"/>
</dbReference>
<reference evidence="1 2" key="1">
    <citation type="journal article" date="1998" name="Science">
        <title>Genome sequence of the nematode C. elegans: a platform for investigating biology.</title>
        <authorList>
            <consortium name="The C. elegans sequencing consortium"/>
            <person name="Sulson J.E."/>
            <person name="Waterston R."/>
        </authorList>
    </citation>
    <scope>NUCLEOTIDE SEQUENCE [LARGE SCALE GENOMIC DNA]</scope>
    <source>
        <strain evidence="1 2">Bristol N2</strain>
    </source>
</reference>
<dbReference type="GeneID" id="183664"/>
<dbReference type="STRING" id="6239.C50E10.2b.1"/>
<keyword evidence="2" id="KW-1185">Reference proteome</keyword>
<accession>G2TRV3</accession>
<gene>
    <name evidence="1 3" type="ORF">C50E10.2</name>
    <name evidence="1" type="ORF">CELE_C50E10.2</name>
</gene>
<dbReference type="eggNOG" id="ENOG502STCC">
    <property type="taxonomic scope" value="Eukaryota"/>
</dbReference>
<dbReference type="AlphaFoldDB" id="G2TRV3"/>
<organism evidence="1 2">
    <name type="scientific">Caenorhabditis elegans</name>
    <dbReference type="NCBI Taxonomy" id="6239"/>
    <lineage>
        <taxon>Eukaryota</taxon>
        <taxon>Metazoa</taxon>
        <taxon>Ecdysozoa</taxon>
        <taxon>Nematoda</taxon>
        <taxon>Chromadorea</taxon>
        <taxon>Rhabditida</taxon>
        <taxon>Rhabditina</taxon>
        <taxon>Rhabditomorpha</taxon>
        <taxon>Rhabditoidea</taxon>
        <taxon>Rhabditidae</taxon>
        <taxon>Peloderinae</taxon>
        <taxon>Caenorhabditis</taxon>
    </lineage>
</organism>
<dbReference type="OrthoDB" id="5833930at2759"/>
<dbReference type="PaxDb" id="6239-C50E10.2b"/>
<dbReference type="PhylomeDB" id="G2TRV3"/>
<protein>
    <submittedName>
        <fullName evidence="1">BTB domain-containing protein</fullName>
    </submittedName>
</protein>
<sequence length="378" mass="44037">MYSYLFSSRRRLSLLSEVITMNLKYQREDKIATFTDEFECKLGQTPPNWQFCTIFESTVIIWNLELTESDNSYWICLTQLDARDVYPPILKLSMKLNVLNFYGKTQKSLQYCIEDWPLGHRYGVFQWATNFEGNLTALVADAIKNKQTIQVVTHMDFMIDDLSDLDYLMRDDGAPSLPATLEFYFDAFTNQSRHDLKLRTSDGSQFITTSHALLFLTSSYFRENLKISTSDYTVVGVDSLDTIDICLNFMVTRFYKKPAVLSPKLAFDIFTLATQWNVFNPYILTISLKRQLFEELKKNHGDLEYVCNMLIVAEDAKFPNVQSCCIATLVYYHFNDFMRITDGTWCGALCGSWWNPIHPLKGRLVERREGADDHWRNR</sequence>
<dbReference type="Bgee" id="WBGene00016826">
    <property type="expression patterns" value="Expressed in adult organism and 1 other cell type or tissue"/>
</dbReference>
<dbReference type="AGR" id="WB:WBGene00016826"/>
<dbReference type="EMBL" id="BX284602">
    <property type="protein sequence ID" value="CCD31044.1"/>
    <property type="molecule type" value="Genomic_DNA"/>
</dbReference>
<evidence type="ECO:0000313" key="1">
    <source>
        <dbReference type="EMBL" id="CCD31044.1"/>
    </source>
</evidence>
<dbReference type="ExpressionAtlas" id="G2TRV3">
    <property type="expression patterns" value="baseline and differential"/>
</dbReference>
<dbReference type="WormBase" id="C50E10.2b">
    <property type="protein sequence ID" value="CE46172"/>
    <property type="gene ID" value="WBGene00016826"/>
</dbReference>
<dbReference type="InterPro" id="IPR009676">
    <property type="entry name" value="DUF1265"/>
</dbReference>
<dbReference type="Pfam" id="PF06887">
    <property type="entry name" value="DUF1265"/>
    <property type="match status" value="1"/>
</dbReference>
<evidence type="ECO:0000313" key="2">
    <source>
        <dbReference type="Proteomes" id="UP000001940"/>
    </source>
</evidence>
<dbReference type="KEGG" id="cel:CELE_C50E10.2"/>
<name>G2TRV3_CAEEL</name>
<dbReference type="FunCoup" id="G2TRV3">
    <property type="interactions" value="6"/>
</dbReference>
<proteinExistence type="predicted"/>